<comment type="similarity">
    <text evidence="2">Belongs to the MscS (TC 1.A.23) family.</text>
</comment>
<feature type="transmembrane region" description="Helical" evidence="8">
    <location>
        <begin position="22"/>
        <end position="43"/>
    </location>
</feature>
<dbReference type="SUPFAM" id="SSF82689">
    <property type="entry name" value="Mechanosensitive channel protein MscS (YggB), C-terminal domain"/>
    <property type="match status" value="1"/>
</dbReference>
<feature type="compositionally biased region" description="Basic and acidic residues" evidence="7">
    <location>
        <begin position="307"/>
        <end position="322"/>
    </location>
</feature>
<evidence type="ECO:0000256" key="3">
    <source>
        <dbReference type="ARBA" id="ARBA00022475"/>
    </source>
</evidence>
<feature type="transmembrane region" description="Helical" evidence="8">
    <location>
        <begin position="103"/>
        <end position="122"/>
    </location>
</feature>
<evidence type="ECO:0000313" key="11">
    <source>
        <dbReference type="EMBL" id="MCP2161224.1"/>
    </source>
</evidence>
<evidence type="ECO:0000313" key="12">
    <source>
        <dbReference type="Proteomes" id="UP001205740"/>
    </source>
</evidence>
<dbReference type="InterPro" id="IPR006685">
    <property type="entry name" value="MscS_channel_2nd"/>
</dbReference>
<dbReference type="InterPro" id="IPR010920">
    <property type="entry name" value="LSM_dom_sf"/>
</dbReference>
<dbReference type="Pfam" id="PF21082">
    <property type="entry name" value="MS_channel_3rd"/>
    <property type="match status" value="1"/>
</dbReference>
<dbReference type="InterPro" id="IPR045276">
    <property type="entry name" value="YbiO_bact"/>
</dbReference>
<feature type="transmembrane region" description="Helical" evidence="8">
    <location>
        <begin position="76"/>
        <end position="97"/>
    </location>
</feature>
<feature type="region of interest" description="Disordered" evidence="7">
    <location>
        <begin position="292"/>
        <end position="322"/>
    </location>
</feature>
<evidence type="ECO:0000256" key="4">
    <source>
        <dbReference type="ARBA" id="ARBA00022692"/>
    </source>
</evidence>
<gene>
    <name evidence="11" type="ORF">LX12_002419</name>
</gene>
<dbReference type="InterPro" id="IPR011014">
    <property type="entry name" value="MscS_channel_TM-2"/>
</dbReference>
<keyword evidence="6 8" id="KW-0472">Membrane</keyword>
<dbReference type="Pfam" id="PF00924">
    <property type="entry name" value="MS_channel_2nd"/>
    <property type="match status" value="1"/>
</dbReference>
<proteinExistence type="inferred from homology"/>
<evidence type="ECO:0000256" key="7">
    <source>
        <dbReference type="SAM" id="MobiDB-lite"/>
    </source>
</evidence>
<evidence type="ECO:0000256" key="8">
    <source>
        <dbReference type="SAM" id="Phobius"/>
    </source>
</evidence>
<feature type="domain" description="Mechanosensitive ion channel MscS" evidence="9">
    <location>
        <begin position="125"/>
        <end position="195"/>
    </location>
</feature>
<keyword evidence="5 8" id="KW-1133">Transmembrane helix</keyword>
<keyword evidence="12" id="KW-1185">Reference proteome</keyword>
<dbReference type="RefSeq" id="WP_372504996.1">
    <property type="nucleotide sequence ID" value="NZ_BAAAOE010000002.1"/>
</dbReference>
<dbReference type="Gene3D" id="1.10.287.1260">
    <property type="match status" value="1"/>
</dbReference>
<dbReference type="InterPro" id="IPR023408">
    <property type="entry name" value="MscS_beta-dom_sf"/>
</dbReference>
<comment type="caution">
    <text evidence="11">The sequence shown here is derived from an EMBL/GenBank/DDBJ whole genome shotgun (WGS) entry which is preliminary data.</text>
</comment>
<evidence type="ECO:0000259" key="9">
    <source>
        <dbReference type="Pfam" id="PF00924"/>
    </source>
</evidence>
<protein>
    <submittedName>
        <fullName evidence="11">Small conductance mechanosensitive channel</fullName>
    </submittedName>
</protein>
<comment type="subcellular location">
    <subcellularLocation>
        <location evidence="1">Cell membrane</location>
        <topology evidence="1">Multi-pass membrane protein</topology>
    </subcellularLocation>
</comment>
<reference evidence="11 12" key="1">
    <citation type="submission" date="2022-06" db="EMBL/GenBank/DDBJ databases">
        <title>Genomic Encyclopedia of Archaeal and Bacterial Type Strains, Phase II (KMG-II): from individual species to whole genera.</title>
        <authorList>
            <person name="Goeker M."/>
        </authorList>
    </citation>
    <scope>NUCLEOTIDE SEQUENCE [LARGE SCALE GENOMIC DNA]</scope>
    <source>
        <strain evidence="11 12">DSM 45037</strain>
    </source>
</reference>
<dbReference type="SUPFAM" id="SSF50182">
    <property type="entry name" value="Sm-like ribonucleoproteins"/>
    <property type="match status" value="1"/>
</dbReference>
<dbReference type="InterPro" id="IPR049278">
    <property type="entry name" value="MS_channel_C"/>
</dbReference>
<evidence type="ECO:0000256" key="5">
    <source>
        <dbReference type="ARBA" id="ARBA00022989"/>
    </source>
</evidence>
<organism evidence="11 12">
    <name type="scientific">Williamsia serinedens</name>
    <dbReference type="NCBI Taxonomy" id="391736"/>
    <lineage>
        <taxon>Bacteria</taxon>
        <taxon>Bacillati</taxon>
        <taxon>Actinomycetota</taxon>
        <taxon>Actinomycetes</taxon>
        <taxon>Mycobacteriales</taxon>
        <taxon>Nocardiaceae</taxon>
        <taxon>Williamsia</taxon>
    </lineage>
</organism>
<keyword evidence="4 8" id="KW-0812">Transmembrane</keyword>
<dbReference type="EMBL" id="JAMTCG010000004">
    <property type="protein sequence ID" value="MCP2161224.1"/>
    <property type="molecule type" value="Genomic_DNA"/>
</dbReference>
<keyword evidence="3" id="KW-1003">Cell membrane</keyword>
<evidence type="ECO:0000259" key="10">
    <source>
        <dbReference type="Pfam" id="PF21082"/>
    </source>
</evidence>
<dbReference type="Proteomes" id="UP001205740">
    <property type="component" value="Unassembled WGS sequence"/>
</dbReference>
<dbReference type="PANTHER" id="PTHR30460">
    <property type="entry name" value="MODERATE CONDUCTANCE MECHANOSENSITIVE CHANNEL YBIO"/>
    <property type="match status" value="1"/>
</dbReference>
<accession>A0ABT1H1W2</accession>
<dbReference type="InterPro" id="IPR011066">
    <property type="entry name" value="MscS_channel_C_sf"/>
</dbReference>
<evidence type="ECO:0000256" key="2">
    <source>
        <dbReference type="ARBA" id="ARBA00008017"/>
    </source>
</evidence>
<dbReference type="PANTHER" id="PTHR30460:SF0">
    <property type="entry name" value="MODERATE CONDUCTANCE MECHANOSENSITIVE CHANNEL YBIO"/>
    <property type="match status" value="1"/>
</dbReference>
<evidence type="ECO:0000256" key="6">
    <source>
        <dbReference type="ARBA" id="ARBA00023136"/>
    </source>
</evidence>
<feature type="domain" description="Mechanosensitive ion channel MscS C-terminal" evidence="10">
    <location>
        <begin position="202"/>
        <end position="287"/>
    </location>
</feature>
<sequence>MHDVLFLAVGSPPGSDRLIRALSLQGLQIVLNVLGALILTRFIQWATGRITTRIDRSFKESDELVRSETAKHRHSLAQVISWVAIVIVYIVAAFNIIKALGVPITGFVAPATVLGAALGFGAQRVVQDLLAGFFIITEKQYGFGDVVELAVTGGIPPAEGTVEDVTLRVTKIRSSDGEVITVPNGQIVKAINLSKDWARSVVDIPLPVGADMGRVNELLTKVGQQTFADPRMRPLLLDEPSSMGVTDVELDNLTVRMVARTLPGKQFEVSRDLRARIVRSFGRAGIALASGERIETGAMTPSGVGETRTEPESTPDSSRRSS</sequence>
<dbReference type="Gene3D" id="2.30.30.60">
    <property type="match status" value="1"/>
</dbReference>
<name>A0ABT1H1W2_9NOCA</name>
<evidence type="ECO:0000256" key="1">
    <source>
        <dbReference type="ARBA" id="ARBA00004651"/>
    </source>
</evidence>
<dbReference type="SUPFAM" id="SSF82861">
    <property type="entry name" value="Mechanosensitive channel protein MscS (YggB), transmembrane region"/>
    <property type="match status" value="1"/>
</dbReference>
<dbReference type="Gene3D" id="3.30.70.100">
    <property type="match status" value="1"/>
</dbReference>